<organism evidence="9 10">
    <name type="scientific">Fusibacter ferrireducens</name>
    <dbReference type="NCBI Taxonomy" id="2785058"/>
    <lineage>
        <taxon>Bacteria</taxon>
        <taxon>Bacillati</taxon>
        <taxon>Bacillota</taxon>
        <taxon>Clostridia</taxon>
        <taxon>Eubacteriales</taxon>
        <taxon>Eubacteriales Family XII. Incertae Sedis</taxon>
        <taxon>Fusibacter</taxon>
    </lineage>
</organism>
<keyword evidence="10" id="KW-1185">Reference proteome</keyword>
<dbReference type="RefSeq" id="WP_194701212.1">
    <property type="nucleotide sequence ID" value="NZ_JADKNH010000004.1"/>
</dbReference>
<gene>
    <name evidence="9" type="ORF">ISU02_07580</name>
</gene>
<sequence length="380" mass="42608">MKNHIRRNYFLVGSLFGLMFPLMAITLELILKKQPLSFGSIALIHAENKLLFMIDSAPLFLGIFAWIGGISKDHAVKLLQENQKLLGEMALSKQAIQKVSEDQAQLLKALSKYSQELMLNFRSTQETTSQIQKEDQSINLHNIEISDAMISLSDQVTRVNHTLKTSKNDLEHLNLRYGDTLAFMNSNSKTLEALTAGLQSALDSNEKLSKVSAEIDTELSAIFQISSQIQLLALNASIEASRAGEYGRGFEVVANEIRKLSLHTETILGRIQAIQSELNVEIKANSQLSKSLSTDLEDTLLFSKKNVDQLAEILSLIQQIIDGIEQLDHESSQQNEIYQDIVQHTEKLRAQSDALSSLLKNIFDQIQEDTKIVDKLFQTH</sequence>
<dbReference type="Proteomes" id="UP000614200">
    <property type="component" value="Unassembled WGS sequence"/>
</dbReference>
<keyword evidence="3 7" id="KW-1133">Transmembrane helix</keyword>
<dbReference type="InterPro" id="IPR004089">
    <property type="entry name" value="MCPsignal_dom"/>
</dbReference>
<proteinExistence type="predicted"/>
<evidence type="ECO:0000256" key="2">
    <source>
        <dbReference type="ARBA" id="ARBA00022692"/>
    </source>
</evidence>
<comment type="subcellular location">
    <subcellularLocation>
        <location evidence="1">Membrane</location>
        <topology evidence="1">Multi-pass membrane protein</topology>
    </subcellularLocation>
</comment>
<name>A0ABR9ZRA1_9FIRM</name>
<keyword evidence="5 6" id="KW-0807">Transducer</keyword>
<evidence type="ECO:0000259" key="8">
    <source>
        <dbReference type="PROSITE" id="PS50111"/>
    </source>
</evidence>
<evidence type="ECO:0000256" key="1">
    <source>
        <dbReference type="ARBA" id="ARBA00004141"/>
    </source>
</evidence>
<evidence type="ECO:0000256" key="6">
    <source>
        <dbReference type="PROSITE-ProRule" id="PRU00284"/>
    </source>
</evidence>
<evidence type="ECO:0000313" key="9">
    <source>
        <dbReference type="EMBL" id="MBF4692975.1"/>
    </source>
</evidence>
<keyword evidence="2 7" id="KW-0812">Transmembrane</keyword>
<accession>A0ABR9ZRA1</accession>
<dbReference type="PANTHER" id="PTHR32089:SF119">
    <property type="entry name" value="METHYL-ACCEPTING CHEMOTAXIS PROTEIN CTPL"/>
    <property type="match status" value="1"/>
</dbReference>
<dbReference type="PANTHER" id="PTHR32089">
    <property type="entry name" value="METHYL-ACCEPTING CHEMOTAXIS PROTEIN MCPB"/>
    <property type="match status" value="1"/>
</dbReference>
<feature type="transmembrane region" description="Helical" evidence="7">
    <location>
        <begin position="9"/>
        <end position="30"/>
    </location>
</feature>
<feature type="domain" description="Methyl-accepting transducer" evidence="8">
    <location>
        <begin position="120"/>
        <end position="349"/>
    </location>
</feature>
<protein>
    <recommendedName>
        <fullName evidence="8">Methyl-accepting transducer domain-containing protein</fullName>
    </recommendedName>
</protein>
<dbReference type="Pfam" id="PF00015">
    <property type="entry name" value="MCPsignal"/>
    <property type="match status" value="1"/>
</dbReference>
<dbReference type="SUPFAM" id="SSF58104">
    <property type="entry name" value="Methyl-accepting chemotaxis protein (MCP) signaling domain"/>
    <property type="match status" value="1"/>
</dbReference>
<reference evidence="9 10" key="1">
    <citation type="submission" date="2020-11" db="EMBL/GenBank/DDBJ databases">
        <title>Fusibacter basophilias sp. nov.</title>
        <authorList>
            <person name="Qiu D."/>
        </authorList>
    </citation>
    <scope>NUCLEOTIDE SEQUENCE [LARGE SCALE GENOMIC DNA]</scope>
    <source>
        <strain evidence="9 10">Q10-2</strain>
    </source>
</reference>
<feature type="transmembrane region" description="Helical" evidence="7">
    <location>
        <begin position="50"/>
        <end position="70"/>
    </location>
</feature>
<evidence type="ECO:0000256" key="4">
    <source>
        <dbReference type="ARBA" id="ARBA00023136"/>
    </source>
</evidence>
<evidence type="ECO:0000256" key="7">
    <source>
        <dbReference type="SAM" id="Phobius"/>
    </source>
</evidence>
<dbReference type="PROSITE" id="PS50111">
    <property type="entry name" value="CHEMOTAXIS_TRANSDUC_2"/>
    <property type="match status" value="1"/>
</dbReference>
<comment type="caution">
    <text evidence="9">The sequence shown here is derived from an EMBL/GenBank/DDBJ whole genome shotgun (WGS) entry which is preliminary data.</text>
</comment>
<dbReference type="EMBL" id="JADKNH010000004">
    <property type="protein sequence ID" value="MBF4692975.1"/>
    <property type="molecule type" value="Genomic_DNA"/>
</dbReference>
<evidence type="ECO:0000313" key="10">
    <source>
        <dbReference type="Proteomes" id="UP000614200"/>
    </source>
</evidence>
<keyword evidence="4 7" id="KW-0472">Membrane</keyword>
<evidence type="ECO:0000256" key="3">
    <source>
        <dbReference type="ARBA" id="ARBA00022989"/>
    </source>
</evidence>
<evidence type="ECO:0000256" key="5">
    <source>
        <dbReference type="ARBA" id="ARBA00023224"/>
    </source>
</evidence>
<dbReference type="SMART" id="SM00283">
    <property type="entry name" value="MA"/>
    <property type="match status" value="1"/>
</dbReference>
<dbReference type="Gene3D" id="1.10.287.950">
    <property type="entry name" value="Methyl-accepting chemotaxis protein"/>
    <property type="match status" value="1"/>
</dbReference>